<name>A0AAU1U3V9_9ACTN</name>
<dbReference type="EMBL" id="CP108195">
    <property type="protein sequence ID" value="WTS11662.1"/>
    <property type="molecule type" value="Genomic_DNA"/>
</dbReference>
<evidence type="ECO:0000256" key="1">
    <source>
        <dbReference type="SAM" id="MobiDB-lite"/>
    </source>
</evidence>
<reference evidence="2" key="1">
    <citation type="submission" date="2022-10" db="EMBL/GenBank/DDBJ databases">
        <title>The complete genomes of actinobacterial strains from the NBC collection.</title>
        <authorList>
            <person name="Joergensen T.S."/>
            <person name="Alvarez Arevalo M."/>
            <person name="Sterndorff E.B."/>
            <person name="Faurdal D."/>
            <person name="Vuksanovic O."/>
            <person name="Mourched A.-S."/>
            <person name="Charusanti P."/>
            <person name="Shaw S."/>
            <person name="Blin K."/>
            <person name="Weber T."/>
        </authorList>
    </citation>
    <scope>NUCLEOTIDE SEQUENCE</scope>
    <source>
        <strain evidence="2">NBC_00119</strain>
    </source>
</reference>
<accession>A0AAU1U3V9</accession>
<evidence type="ECO:0008006" key="3">
    <source>
        <dbReference type="Google" id="ProtNLM"/>
    </source>
</evidence>
<gene>
    <name evidence="2" type="ORF">OHU69_11775</name>
</gene>
<protein>
    <recommendedName>
        <fullName evidence="3">Amino acid ABC transporter permease</fullName>
    </recommendedName>
</protein>
<sequence length="149" mass="16206">MAWDEWEQLKADARERRGEPSQSMRLNSIPADGGATAGGAEQTLQTDPTGKRAAVKALQETIRPDTGTAGDRAQEPSGSTVRTFSGWATAEGLADAHTEWQLQVANLKDRLANDQSALTSAHNHFQYVDHCVKSRVAQVDPGRAPRREI</sequence>
<dbReference type="AlphaFoldDB" id="A0AAU1U3V9"/>
<organism evidence="2">
    <name type="scientific">Streptomyces sp. NBC_00119</name>
    <dbReference type="NCBI Taxonomy" id="2975659"/>
    <lineage>
        <taxon>Bacteria</taxon>
        <taxon>Bacillati</taxon>
        <taxon>Actinomycetota</taxon>
        <taxon>Actinomycetes</taxon>
        <taxon>Kitasatosporales</taxon>
        <taxon>Streptomycetaceae</taxon>
        <taxon>Streptomyces</taxon>
    </lineage>
</organism>
<feature type="region of interest" description="Disordered" evidence="1">
    <location>
        <begin position="1"/>
        <end position="80"/>
    </location>
</feature>
<feature type="compositionally biased region" description="Basic and acidic residues" evidence="1">
    <location>
        <begin position="7"/>
        <end position="19"/>
    </location>
</feature>
<evidence type="ECO:0000313" key="2">
    <source>
        <dbReference type="EMBL" id="WTS11662.1"/>
    </source>
</evidence>
<proteinExistence type="predicted"/>